<protein>
    <submittedName>
        <fullName evidence="4">Uncharacterized protein</fullName>
    </submittedName>
</protein>
<keyword evidence="5" id="KW-1185">Reference proteome</keyword>
<dbReference type="Pfam" id="PF13432">
    <property type="entry name" value="TPR_16"/>
    <property type="match status" value="1"/>
</dbReference>
<comment type="caution">
    <text evidence="4">The sequence shown here is derived from an EMBL/GenBank/DDBJ whole genome shotgun (WGS) entry which is preliminary data.</text>
</comment>
<evidence type="ECO:0000313" key="5">
    <source>
        <dbReference type="Proteomes" id="UP000250744"/>
    </source>
</evidence>
<dbReference type="InterPro" id="IPR019734">
    <property type="entry name" value="TPR_rpt"/>
</dbReference>
<dbReference type="SMART" id="SM00028">
    <property type="entry name" value="TPR"/>
    <property type="match status" value="6"/>
</dbReference>
<dbReference type="PROSITE" id="PS51257">
    <property type="entry name" value="PROKAR_LIPOPROTEIN"/>
    <property type="match status" value="1"/>
</dbReference>
<sequence>MKMFLAALFSALMLTGCASRVDTHDQSMAELINDIPLEPVVYLPGQLNRETLYDLLVAEMGGRFGYYDEALERYLRQAHLTQDAAVAERATRIAQFLRNSEAVITAARLWSAADPSAAEPKHLVASILLHERRFSEALPLLREVINDPQSDILMLVSSQSESLSAEVAREYIRLLTATLQEQPTRSDIHLALGLLYLRENNADMAMRTFDQGLAHTPYYPPLILQKAELLRQQERLNEALQLVQETHSRHPHQQQIRIQYAQLLLLSNRANQAEKLINDLLDDHTDDPELHIYFALLLLDHQRLDLSQSLLNRLVELYPDMQEVQFYLGHIAQLQGQRELAMSHYQAVGGGSTFLQSRARLLELYNTSEYLNDVVNTIALAQDTQPEYSTDLTILLSNWLTQYDFYQEAVKHLSEAIRIHPSDTRLLYTRALLYDDQQSSLMLADLEKALSLDPSSAMIQNALGYSLLLHTNDYDRAYQLIQAALEQKPDDPAILDSMGWVLFKLGRLQESLSYLQRAYLLYPDTEVAAHLIRVLSELGQQDAAEELLLNHLRDNPDDRHLLNAAEKIRVQ</sequence>
<dbReference type="SUPFAM" id="SSF48452">
    <property type="entry name" value="TPR-like"/>
    <property type="match status" value="2"/>
</dbReference>
<keyword evidence="1" id="KW-0802">TPR repeat</keyword>
<dbReference type="Gene3D" id="1.25.40.10">
    <property type="entry name" value="Tetratricopeptide repeat domain"/>
    <property type="match status" value="3"/>
</dbReference>
<feature type="chain" id="PRO_5016917781" evidence="3">
    <location>
        <begin position="21"/>
        <end position="571"/>
    </location>
</feature>
<gene>
    <name evidence="4" type="ORF">DN062_00325</name>
</gene>
<feature type="signal peptide" evidence="3">
    <location>
        <begin position="1"/>
        <end position="20"/>
    </location>
</feature>
<keyword evidence="2" id="KW-0175">Coiled coil</keyword>
<proteinExistence type="predicted"/>
<dbReference type="OrthoDB" id="9766710at2"/>
<dbReference type="InterPro" id="IPR011990">
    <property type="entry name" value="TPR-like_helical_dom_sf"/>
</dbReference>
<evidence type="ECO:0000256" key="1">
    <source>
        <dbReference type="PROSITE-ProRule" id="PRU00339"/>
    </source>
</evidence>
<dbReference type="Pfam" id="PF14559">
    <property type="entry name" value="TPR_19"/>
    <property type="match status" value="1"/>
</dbReference>
<organism evidence="4 5">
    <name type="scientific">Nitrincola tibetensis</name>
    <dbReference type="NCBI Taxonomy" id="2219697"/>
    <lineage>
        <taxon>Bacteria</taxon>
        <taxon>Pseudomonadati</taxon>
        <taxon>Pseudomonadota</taxon>
        <taxon>Gammaproteobacteria</taxon>
        <taxon>Oceanospirillales</taxon>
        <taxon>Oceanospirillaceae</taxon>
        <taxon>Nitrincola</taxon>
    </lineage>
</organism>
<dbReference type="PANTHER" id="PTHR12558:SF13">
    <property type="entry name" value="CELL DIVISION CYCLE PROTEIN 27 HOMOLOG"/>
    <property type="match status" value="1"/>
</dbReference>
<dbReference type="Proteomes" id="UP000250744">
    <property type="component" value="Unassembled WGS sequence"/>
</dbReference>
<feature type="coiled-coil region" evidence="2">
    <location>
        <begin position="226"/>
        <end position="283"/>
    </location>
</feature>
<accession>A0A364NR29</accession>
<dbReference type="PANTHER" id="PTHR12558">
    <property type="entry name" value="CELL DIVISION CYCLE 16,23,27"/>
    <property type="match status" value="1"/>
</dbReference>
<keyword evidence="3" id="KW-0732">Signal</keyword>
<dbReference type="EMBL" id="QKRX01000001">
    <property type="protein sequence ID" value="RAU19568.1"/>
    <property type="molecule type" value="Genomic_DNA"/>
</dbReference>
<dbReference type="Pfam" id="PF13181">
    <property type="entry name" value="TPR_8"/>
    <property type="match status" value="1"/>
</dbReference>
<feature type="repeat" description="TPR" evidence="1">
    <location>
        <begin position="492"/>
        <end position="525"/>
    </location>
</feature>
<feature type="repeat" description="TPR" evidence="1">
    <location>
        <begin position="186"/>
        <end position="219"/>
    </location>
</feature>
<evidence type="ECO:0000256" key="3">
    <source>
        <dbReference type="SAM" id="SignalP"/>
    </source>
</evidence>
<evidence type="ECO:0000313" key="4">
    <source>
        <dbReference type="EMBL" id="RAU19568.1"/>
    </source>
</evidence>
<name>A0A364NR29_9GAMM</name>
<dbReference type="PROSITE" id="PS50005">
    <property type="entry name" value="TPR"/>
    <property type="match status" value="2"/>
</dbReference>
<dbReference type="RefSeq" id="WP_112156563.1">
    <property type="nucleotide sequence ID" value="NZ_QKRX01000001.1"/>
</dbReference>
<reference evidence="4 5" key="1">
    <citation type="submission" date="2018-06" db="EMBL/GenBank/DDBJ databases">
        <title>Nitrincola tibetense sp. nov., isolated from Lake XuguoCo on Tibetan Plateau.</title>
        <authorList>
            <person name="Xing P."/>
        </authorList>
    </citation>
    <scope>NUCLEOTIDE SEQUENCE [LARGE SCALE GENOMIC DNA]</scope>
    <source>
        <strain evidence="5">xg18</strain>
    </source>
</reference>
<evidence type="ECO:0000256" key="2">
    <source>
        <dbReference type="SAM" id="Coils"/>
    </source>
</evidence>
<dbReference type="AlphaFoldDB" id="A0A364NR29"/>